<keyword evidence="3" id="KW-1185">Reference proteome</keyword>
<accession>A0AAV2MZM6</accession>
<dbReference type="SUPFAM" id="SSF53098">
    <property type="entry name" value="Ribonuclease H-like"/>
    <property type="match status" value="1"/>
</dbReference>
<gene>
    <name evidence="2" type="ORF">LPLAT_LOCUS10598</name>
</gene>
<dbReference type="InterPro" id="IPR008906">
    <property type="entry name" value="HATC_C_dom"/>
</dbReference>
<sequence length="189" mass="21772">MLPLLHPSKALSRQERNKSQSLIQLCDNVPRAKPKDLQSLQRLDDEWRRLPLDDIPEDIVKETEVDVFWHKISQLKDSEDCNKYVELPNFALAVLCIPHANADCERVFSKYNLVKTKTRNRLTIKNVEGAMLASQSVKINKSCCAGFEPIKDMLDRMTSEILYDTPNKQEKSSEEDSNVCDFDVVFEEV</sequence>
<dbReference type="Proteomes" id="UP001497644">
    <property type="component" value="Unassembled WGS sequence"/>
</dbReference>
<name>A0AAV2MZM6_9HYME</name>
<dbReference type="GO" id="GO:0046983">
    <property type="term" value="F:protein dimerization activity"/>
    <property type="evidence" value="ECO:0007669"/>
    <property type="project" value="InterPro"/>
</dbReference>
<feature type="domain" description="HAT C-terminal dimerisation" evidence="1">
    <location>
        <begin position="69"/>
        <end position="133"/>
    </location>
</feature>
<evidence type="ECO:0000313" key="3">
    <source>
        <dbReference type="Proteomes" id="UP001497644"/>
    </source>
</evidence>
<dbReference type="AlphaFoldDB" id="A0AAV2MZM6"/>
<evidence type="ECO:0000313" key="2">
    <source>
        <dbReference type="EMBL" id="CAL1672700.1"/>
    </source>
</evidence>
<comment type="caution">
    <text evidence="2">The sequence shown here is derived from an EMBL/GenBank/DDBJ whole genome shotgun (WGS) entry which is preliminary data.</text>
</comment>
<dbReference type="InterPro" id="IPR012337">
    <property type="entry name" value="RNaseH-like_sf"/>
</dbReference>
<reference evidence="2" key="1">
    <citation type="submission" date="2024-04" db="EMBL/GenBank/DDBJ databases">
        <authorList>
            <consortium name="Molecular Ecology Group"/>
        </authorList>
    </citation>
    <scope>NUCLEOTIDE SEQUENCE</scope>
</reference>
<protein>
    <recommendedName>
        <fullName evidence="1">HAT C-terminal dimerisation domain-containing protein</fullName>
    </recommendedName>
</protein>
<organism evidence="2 3">
    <name type="scientific">Lasius platythorax</name>
    <dbReference type="NCBI Taxonomy" id="488582"/>
    <lineage>
        <taxon>Eukaryota</taxon>
        <taxon>Metazoa</taxon>
        <taxon>Ecdysozoa</taxon>
        <taxon>Arthropoda</taxon>
        <taxon>Hexapoda</taxon>
        <taxon>Insecta</taxon>
        <taxon>Pterygota</taxon>
        <taxon>Neoptera</taxon>
        <taxon>Endopterygota</taxon>
        <taxon>Hymenoptera</taxon>
        <taxon>Apocrita</taxon>
        <taxon>Aculeata</taxon>
        <taxon>Formicoidea</taxon>
        <taxon>Formicidae</taxon>
        <taxon>Formicinae</taxon>
        <taxon>Lasius</taxon>
        <taxon>Lasius</taxon>
    </lineage>
</organism>
<evidence type="ECO:0000259" key="1">
    <source>
        <dbReference type="Pfam" id="PF05699"/>
    </source>
</evidence>
<dbReference type="EMBL" id="CAXIPU020000842">
    <property type="protein sequence ID" value="CAL1672700.1"/>
    <property type="molecule type" value="Genomic_DNA"/>
</dbReference>
<dbReference type="Pfam" id="PF05699">
    <property type="entry name" value="Dimer_Tnp_hAT"/>
    <property type="match status" value="1"/>
</dbReference>
<proteinExistence type="predicted"/>